<dbReference type="InterPro" id="IPR036388">
    <property type="entry name" value="WH-like_DNA-bd_sf"/>
</dbReference>
<keyword evidence="10" id="KW-1185">Reference proteome</keyword>
<comment type="similarity">
    <text evidence="1 6">Belongs to the sigma-70 factor family. ECF subfamily.</text>
</comment>
<comment type="caution">
    <text evidence="9">The sequence shown here is derived from an EMBL/GenBank/DDBJ whole genome shotgun (WGS) entry which is preliminary data.</text>
</comment>
<dbReference type="Gene3D" id="1.10.10.10">
    <property type="entry name" value="Winged helix-like DNA-binding domain superfamily/Winged helix DNA-binding domain"/>
    <property type="match status" value="1"/>
</dbReference>
<dbReference type="Pfam" id="PF08281">
    <property type="entry name" value="Sigma70_r4_2"/>
    <property type="match status" value="1"/>
</dbReference>
<evidence type="ECO:0000259" key="8">
    <source>
        <dbReference type="Pfam" id="PF08281"/>
    </source>
</evidence>
<evidence type="ECO:0000256" key="5">
    <source>
        <dbReference type="ARBA" id="ARBA00023163"/>
    </source>
</evidence>
<dbReference type="Pfam" id="PF04542">
    <property type="entry name" value="Sigma70_r2"/>
    <property type="match status" value="1"/>
</dbReference>
<protein>
    <recommendedName>
        <fullName evidence="6">RNA polymerase sigma factor</fullName>
    </recommendedName>
</protein>
<organism evidence="9 10">
    <name type="scientific">Lysinibacillus piscis</name>
    <dbReference type="NCBI Taxonomy" id="2518931"/>
    <lineage>
        <taxon>Bacteria</taxon>
        <taxon>Bacillati</taxon>
        <taxon>Bacillota</taxon>
        <taxon>Bacilli</taxon>
        <taxon>Bacillales</taxon>
        <taxon>Bacillaceae</taxon>
        <taxon>Lysinibacillus</taxon>
    </lineage>
</organism>
<evidence type="ECO:0000256" key="6">
    <source>
        <dbReference type="RuleBase" id="RU000716"/>
    </source>
</evidence>
<dbReference type="Proteomes" id="UP001065593">
    <property type="component" value="Unassembled WGS sequence"/>
</dbReference>
<keyword evidence="3 6" id="KW-0731">Sigma factor</keyword>
<evidence type="ECO:0000256" key="1">
    <source>
        <dbReference type="ARBA" id="ARBA00010641"/>
    </source>
</evidence>
<dbReference type="PROSITE" id="PS01063">
    <property type="entry name" value="SIGMA70_ECF"/>
    <property type="match status" value="1"/>
</dbReference>
<dbReference type="Gene3D" id="1.10.1740.10">
    <property type="match status" value="1"/>
</dbReference>
<name>A0ABQ5NPN4_9BACI</name>
<keyword evidence="9" id="KW-0240">DNA-directed RNA polymerase</keyword>
<keyword evidence="5 6" id="KW-0804">Transcription</keyword>
<dbReference type="InterPro" id="IPR013325">
    <property type="entry name" value="RNA_pol_sigma_r2"/>
</dbReference>
<evidence type="ECO:0000259" key="7">
    <source>
        <dbReference type="Pfam" id="PF04542"/>
    </source>
</evidence>
<reference evidence="9" key="1">
    <citation type="submission" date="2022-08" db="EMBL/GenBank/DDBJ databases">
        <title>Draft genome sequence of Lysinibacillus sp. strain KH24.</title>
        <authorList>
            <person name="Kanbe H."/>
            <person name="Itoh H."/>
        </authorList>
    </citation>
    <scope>NUCLEOTIDE SEQUENCE</scope>
    <source>
        <strain evidence="9">KH24</strain>
    </source>
</reference>
<dbReference type="PANTHER" id="PTHR43133">
    <property type="entry name" value="RNA POLYMERASE ECF-TYPE SIGMA FACTO"/>
    <property type="match status" value="1"/>
</dbReference>
<dbReference type="PANTHER" id="PTHR43133:SF8">
    <property type="entry name" value="RNA POLYMERASE SIGMA FACTOR HI_1459-RELATED"/>
    <property type="match status" value="1"/>
</dbReference>
<dbReference type="SUPFAM" id="SSF88659">
    <property type="entry name" value="Sigma3 and sigma4 domains of RNA polymerase sigma factors"/>
    <property type="match status" value="1"/>
</dbReference>
<dbReference type="InterPro" id="IPR039425">
    <property type="entry name" value="RNA_pol_sigma-70-like"/>
</dbReference>
<proteinExistence type="inferred from homology"/>
<accession>A0ABQ5NPN4</accession>
<keyword evidence="2 6" id="KW-0805">Transcription regulation</keyword>
<dbReference type="InterPro" id="IPR013324">
    <property type="entry name" value="RNA_pol_sigma_r3/r4-like"/>
</dbReference>
<evidence type="ECO:0000256" key="4">
    <source>
        <dbReference type="ARBA" id="ARBA00023125"/>
    </source>
</evidence>
<feature type="domain" description="RNA polymerase sigma factor 70 region 4 type 2" evidence="8">
    <location>
        <begin position="96"/>
        <end position="146"/>
    </location>
</feature>
<dbReference type="InterPro" id="IPR013249">
    <property type="entry name" value="RNA_pol_sigma70_r4_t2"/>
</dbReference>
<dbReference type="NCBIfam" id="TIGR02937">
    <property type="entry name" value="sigma70-ECF"/>
    <property type="match status" value="1"/>
</dbReference>
<evidence type="ECO:0000313" key="10">
    <source>
        <dbReference type="Proteomes" id="UP001065593"/>
    </source>
</evidence>
<sequence>MLAQAEVVFKYLLKIGARKEDAEDIVQETIVTTMECLTTIQPEYLRAWLFKVALNRYYTLYNKQQRMTYWGEEELERVSSALADGEQSYLQKEHNERLYETLQGLQPMFQQLLLMKYDMEFSYKEIATVLAVSEAHVKTYLQRARATFKKRWEETEHGSSF</sequence>
<dbReference type="InterPro" id="IPR014284">
    <property type="entry name" value="RNA_pol_sigma-70_dom"/>
</dbReference>
<evidence type="ECO:0000256" key="2">
    <source>
        <dbReference type="ARBA" id="ARBA00023015"/>
    </source>
</evidence>
<dbReference type="InterPro" id="IPR000838">
    <property type="entry name" value="RNA_pol_sigma70_ECF_CS"/>
</dbReference>
<dbReference type="EMBL" id="BRZA01000008">
    <property type="protein sequence ID" value="GLC90310.1"/>
    <property type="molecule type" value="Genomic_DNA"/>
</dbReference>
<evidence type="ECO:0000256" key="3">
    <source>
        <dbReference type="ARBA" id="ARBA00023082"/>
    </source>
</evidence>
<evidence type="ECO:0000313" key="9">
    <source>
        <dbReference type="EMBL" id="GLC90310.1"/>
    </source>
</evidence>
<dbReference type="GO" id="GO:0000428">
    <property type="term" value="C:DNA-directed RNA polymerase complex"/>
    <property type="evidence" value="ECO:0007669"/>
    <property type="project" value="UniProtKB-KW"/>
</dbReference>
<dbReference type="CDD" id="cd06171">
    <property type="entry name" value="Sigma70_r4"/>
    <property type="match status" value="1"/>
</dbReference>
<dbReference type="SUPFAM" id="SSF88946">
    <property type="entry name" value="Sigma2 domain of RNA polymerase sigma factors"/>
    <property type="match status" value="1"/>
</dbReference>
<gene>
    <name evidence="9" type="ORF">LYSBPC_34370</name>
</gene>
<feature type="domain" description="RNA polymerase sigma-70 region 2" evidence="7">
    <location>
        <begin position="8"/>
        <end position="66"/>
    </location>
</feature>
<dbReference type="InterPro" id="IPR007627">
    <property type="entry name" value="RNA_pol_sigma70_r2"/>
</dbReference>
<keyword evidence="4 6" id="KW-0238">DNA-binding</keyword>